<dbReference type="PANTHER" id="PTHR13211:SF0">
    <property type="entry name" value="TELOMERASE CAJAL BODY PROTEIN 1"/>
    <property type="match status" value="1"/>
</dbReference>
<dbReference type="AlphaFoldDB" id="A0A9Q8Z2W3"/>
<dbReference type="OrthoDB" id="239865at2759"/>
<feature type="compositionally biased region" description="Basic and acidic residues" evidence="1">
    <location>
        <begin position="50"/>
        <end position="59"/>
    </location>
</feature>
<keyword evidence="3" id="KW-1185">Reference proteome</keyword>
<dbReference type="Gene3D" id="2.130.10.10">
    <property type="entry name" value="YVTN repeat-like/Quinoprotein amine dehydrogenase"/>
    <property type="match status" value="2"/>
</dbReference>
<dbReference type="InterPro" id="IPR051150">
    <property type="entry name" value="SWT21/TCAB1_mRNA_Telomere"/>
</dbReference>
<evidence type="ECO:0000256" key="1">
    <source>
        <dbReference type="SAM" id="MobiDB-lite"/>
    </source>
</evidence>
<evidence type="ECO:0000313" key="2">
    <source>
        <dbReference type="EMBL" id="USP74165.1"/>
    </source>
</evidence>
<gene>
    <name evidence="2" type="ORF">yc1106_01439</name>
</gene>
<name>A0A9Q8Z2W3_CURCL</name>
<organism evidence="2 3">
    <name type="scientific">Curvularia clavata</name>
    <dbReference type="NCBI Taxonomy" id="95742"/>
    <lineage>
        <taxon>Eukaryota</taxon>
        <taxon>Fungi</taxon>
        <taxon>Dikarya</taxon>
        <taxon>Ascomycota</taxon>
        <taxon>Pezizomycotina</taxon>
        <taxon>Dothideomycetes</taxon>
        <taxon>Pleosporomycetidae</taxon>
        <taxon>Pleosporales</taxon>
        <taxon>Pleosporineae</taxon>
        <taxon>Pleosporaceae</taxon>
        <taxon>Curvularia</taxon>
    </lineage>
</organism>
<dbReference type="InterPro" id="IPR036322">
    <property type="entry name" value="WD40_repeat_dom_sf"/>
</dbReference>
<sequence length="496" mass="53478">MSGAGIQVRCLASTRIPTRDGQEKEREDGGDGEDSRGLERSDNDEANNQDLKEPGKREVEDDGASGSPSLSSLSSSTSSASPDSLQHLRHTSCVQEAQLSPDGTCIFISDYDRTFSVYPISHDLVSQPSTQSLTPYASFHSANPIWAFAVNPLFNLQDATTTTVVVSRRDSYITLHNALWDFSRDYTSTSPPTGPVNISTPLASYKLIDALTEAVIAPHSLAYTHSGTHFFCGTRDKIVLFDMQETNQPIQTMRTIPARRNKLKGGGRGFKGCVSALSLSPPSASSRDGLLAAGSWTRHVGIYDALSGAEVTSFALPGSLKPQAQHLQHVVGDGVSSLRWSPCGNYLYVAERRSDALLIYDVRSYSLALAHCIGRAALTKQKLGFDIWNAGASPYDIEAVSHEVWAGGTDGKIRVWRDPCWREGAVEPDEIVTVAGTDEPVVASLIHPTGSLAVAACGAVKMSELGEQKEQRGVQRGGETRPKIWEWGSVDILGLG</sequence>
<feature type="region of interest" description="Disordered" evidence="1">
    <location>
        <begin position="1"/>
        <end position="84"/>
    </location>
</feature>
<accession>A0A9Q8Z2W3</accession>
<dbReference type="EMBL" id="CP089274">
    <property type="protein sequence ID" value="USP74165.1"/>
    <property type="molecule type" value="Genomic_DNA"/>
</dbReference>
<feature type="compositionally biased region" description="Basic and acidic residues" evidence="1">
    <location>
        <begin position="17"/>
        <end position="43"/>
    </location>
</feature>
<dbReference type="InterPro" id="IPR015943">
    <property type="entry name" value="WD40/YVTN_repeat-like_dom_sf"/>
</dbReference>
<dbReference type="Proteomes" id="UP001056012">
    <property type="component" value="Chromosome 1"/>
</dbReference>
<feature type="compositionally biased region" description="Low complexity" evidence="1">
    <location>
        <begin position="64"/>
        <end position="84"/>
    </location>
</feature>
<dbReference type="PANTHER" id="PTHR13211">
    <property type="entry name" value="TELOMERASE CAJAL BODY PROTEIN 1"/>
    <property type="match status" value="1"/>
</dbReference>
<proteinExistence type="predicted"/>
<dbReference type="InterPro" id="IPR001680">
    <property type="entry name" value="WD40_rpt"/>
</dbReference>
<dbReference type="SMART" id="SM00320">
    <property type="entry name" value="WD40"/>
    <property type="match status" value="5"/>
</dbReference>
<dbReference type="VEuPathDB" id="FungiDB:yc1106_01439"/>
<dbReference type="SUPFAM" id="SSF50978">
    <property type="entry name" value="WD40 repeat-like"/>
    <property type="match status" value="1"/>
</dbReference>
<evidence type="ECO:0000313" key="3">
    <source>
        <dbReference type="Proteomes" id="UP001056012"/>
    </source>
</evidence>
<reference evidence="2" key="1">
    <citation type="submission" date="2021-12" db="EMBL/GenBank/DDBJ databases">
        <title>Curvularia clavata genome.</title>
        <authorList>
            <person name="Cao Y."/>
        </authorList>
    </citation>
    <scope>NUCLEOTIDE SEQUENCE</scope>
    <source>
        <strain evidence="2">Yc1106</strain>
    </source>
</reference>
<protein>
    <submittedName>
        <fullName evidence="2">Guanine nucleotide-binding protein negative regulator 1</fullName>
    </submittedName>
</protein>